<dbReference type="Pfam" id="PF05135">
    <property type="entry name" value="Phage_connect_1"/>
    <property type="match status" value="1"/>
</dbReference>
<dbReference type="Proteomes" id="UP000001480">
    <property type="component" value="Segment"/>
</dbReference>
<dbReference type="InterPro" id="IPR021146">
    <property type="entry name" value="Phage_gp6-like_head-tail"/>
</dbReference>
<dbReference type="KEGG" id="vg:7943832"/>
<reference evidence="1 2" key="1">
    <citation type="journal article" date="2009" name="Appl. Environ. Microbiol.">
        <title>Genomic characterization of the intron-containing T7-like phage phiL7 of Xanthomonas campestris.</title>
        <authorList>
            <person name="Lee C.N."/>
            <person name="Lin J.W."/>
            <person name="Weng S.F."/>
            <person name="Tseng Y.H."/>
        </authorList>
    </citation>
    <scope>NUCLEOTIDE SEQUENCE</scope>
</reference>
<accession>C4ML08</accession>
<dbReference type="Gene3D" id="1.10.3230.30">
    <property type="entry name" value="Phage gp6-like head-tail connector protein"/>
    <property type="match status" value="1"/>
</dbReference>
<dbReference type="GeneID" id="7943832"/>
<organism evidence="1 2">
    <name type="scientific">Xanthomonas phage phiL7</name>
    <dbReference type="NCBI Taxonomy" id="538979"/>
    <lineage>
        <taxon>Viruses</taxon>
        <taxon>Duplodnaviria</taxon>
        <taxon>Heunggongvirae</taxon>
        <taxon>Uroviricota</taxon>
        <taxon>Caudoviricetes</taxon>
        <taxon>Eisenstarkvirus</taxon>
        <taxon>Eisenstarkvirus L7</taxon>
    </lineage>
</organism>
<dbReference type="OrthoDB" id="16277at10239"/>
<proteinExistence type="predicted"/>
<sequence length="113" mass="12718">MITLSTVRRHLNAELFEEEEREYVMEQLLPAARETAASFLNRSLYDTEEQRSAAIVAGTAGDYPMVTPRAVDQAILLLLGHLYRNREAVTTGLSELPIGAFNLLYPHRVRMGV</sequence>
<evidence type="ECO:0000313" key="2">
    <source>
        <dbReference type="Proteomes" id="UP000001480"/>
    </source>
</evidence>
<dbReference type="EMBL" id="EU717894">
    <property type="protein sequence ID" value="ACE75748.1"/>
    <property type="molecule type" value="Genomic_DNA"/>
</dbReference>
<dbReference type="RefSeq" id="YP_002922622.1">
    <property type="nucleotide sequence ID" value="NC_012742.1"/>
</dbReference>
<dbReference type="InterPro" id="IPR006450">
    <property type="entry name" value="Phage_HK97_gp6-like"/>
</dbReference>
<name>C4ML08_9CAUD</name>
<dbReference type="CDD" id="cd08054">
    <property type="entry name" value="gp6"/>
    <property type="match status" value="1"/>
</dbReference>
<dbReference type="NCBIfam" id="TIGR01560">
    <property type="entry name" value="put_DNA_pack"/>
    <property type="match status" value="1"/>
</dbReference>
<protein>
    <submittedName>
        <fullName evidence="1">p08</fullName>
    </submittedName>
</protein>
<evidence type="ECO:0000313" key="1">
    <source>
        <dbReference type="EMBL" id="ACE75748.1"/>
    </source>
</evidence>
<keyword evidence="2" id="KW-1185">Reference proteome</keyword>